<gene>
    <name evidence="1" type="ORF">MRB53_014036</name>
</gene>
<evidence type="ECO:0000313" key="2">
    <source>
        <dbReference type="Proteomes" id="UP001234297"/>
    </source>
</evidence>
<comment type="caution">
    <text evidence="1">The sequence shown here is derived from an EMBL/GenBank/DDBJ whole genome shotgun (WGS) entry which is preliminary data.</text>
</comment>
<proteinExistence type="predicted"/>
<organism evidence="1 2">
    <name type="scientific">Persea americana</name>
    <name type="common">Avocado</name>
    <dbReference type="NCBI Taxonomy" id="3435"/>
    <lineage>
        <taxon>Eukaryota</taxon>
        <taxon>Viridiplantae</taxon>
        <taxon>Streptophyta</taxon>
        <taxon>Embryophyta</taxon>
        <taxon>Tracheophyta</taxon>
        <taxon>Spermatophyta</taxon>
        <taxon>Magnoliopsida</taxon>
        <taxon>Magnoliidae</taxon>
        <taxon>Laurales</taxon>
        <taxon>Lauraceae</taxon>
        <taxon>Persea</taxon>
    </lineage>
</organism>
<accession>A0ACC2K9R1</accession>
<sequence length="197" mass="21648">MLKPPSPENPTNPNRPVIMSAGEFRDFGDNSKKIVGVAAGEAHTLTLTYGSVYLWGKGTFGRLGTGKESNELYPVRVKFDSSKKVGISADRSGISCGPLASKKILKNLRGQHVAEKKRRLGIKQVKALEKNFEVQNKLKPEREVKLEASLGLQFLALMELGLQLFVLAIVIAKKQQTEKSTFTPNSSNKIKTSGDRH</sequence>
<protein>
    <submittedName>
        <fullName evidence="1">Uncharacterized protein</fullName>
    </submittedName>
</protein>
<evidence type="ECO:0000313" key="1">
    <source>
        <dbReference type="EMBL" id="KAJ8617850.1"/>
    </source>
</evidence>
<reference evidence="1 2" key="1">
    <citation type="journal article" date="2022" name="Hortic Res">
        <title>A haplotype resolved chromosomal level avocado genome allows analysis of novel avocado genes.</title>
        <authorList>
            <person name="Nath O."/>
            <person name="Fletcher S.J."/>
            <person name="Hayward A."/>
            <person name="Shaw L.M."/>
            <person name="Masouleh A.K."/>
            <person name="Furtado A."/>
            <person name="Henry R.J."/>
            <person name="Mitter N."/>
        </authorList>
    </citation>
    <scope>NUCLEOTIDE SEQUENCE [LARGE SCALE GENOMIC DNA]</scope>
    <source>
        <strain evidence="2">cv. Hass</strain>
    </source>
</reference>
<dbReference type="Proteomes" id="UP001234297">
    <property type="component" value="Chromosome 4"/>
</dbReference>
<keyword evidence="2" id="KW-1185">Reference proteome</keyword>
<name>A0ACC2K9R1_PERAE</name>
<dbReference type="EMBL" id="CM056812">
    <property type="protein sequence ID" value="KAJ8617850.1"/>
    <property type="molecule type" value="Genomic_DNA"/>
</dbReference>